<proteinExistence type="predicted"/>
<keyword evidence="10" id="KW-1185">Reference proteome</keyword>
<comment type="caution">
    <text evidence="9">The sequence shown here is derived from an EMBL/GenBank/DDBJ whole genome shotgun (WGS) entry which is preliminary data.</text>
</comment>
<dbReference type="AlphaFoldDB" id="A0A7K1FT78"/>
<reference evidence="9 10" key="1">
    <citation type="submission" date="2019-11" db="EMBL/GenBank/DDBJ databases">
        <authorList>
            <person name="Jiang L.-Q."/>
        </authorList>
    </citation>
    <scope>NUCLEOTIDE SEQUENCE [LARGE SCALE GENOMIC DNA]</scope>
    <source>
        <strain evidence="9 10">YIM 132087</strain>
    </source>
</reference>
<feature type="transmembrane region" description="Helical" evidence="8">
    <location>
        <begin position="288"/>
        <end position="310"/>
    </location>
</feature>
<dbReference type="GO" id="GO:0005247">
    <property type="term" value="F:voltage-gated chloride channel activity"/>
    <property type="evidence" value="ECO:0007669"/>
    <property type="project" value="TreeGrafter"/>
</dbReference>
<feature type="transmembrane region" description="Helical" evidence="8">
    <location>
        <begin position="348"/>
        <end position="374"/>
    </location>
</feature>
<dbReference type="PANTHER" id="PTHR45711:SF6">
    <property type="entry name" value="CHLORIDE CHANNEL PROTEIN"/>
    <property type="match status" value="1"/>
</dbReference>
<dbReference type="Proteomes" id="UP000460221">
    <property type="component" value="Unassembled WGS sequence"/>
</dbReference>
<keyword evidence="5" id="KW-0406">Ion transport</keyword>
<accession>A0A7K1FT78</accession>
<protein>
    <submittedName>
        <fullName evidence="9">ClC family H(+)/Cl(-) exchange transporter</fullName>
    </submittedName>
</protein>
<evidence type="ECO:0000256" key="2">
    <source>
        <dbReference type="ARBA" id="ARBA00022448"/>
    </source>
</evidence>
<dbReference type="PRINTS" id="PR00762">
    <property type="entry name" value="CLCHANNEL"/>
</dbReference>
<evidence type="ECO:0000313" key="10">
    <source>
        <dbReference type="Proteomes" id="UP000460221"/>
    </source>
</evidence>
<dbReference type="SUPFAM" id="SSF81340">
    <property type="entry name" value="Clc chloride channel"/>
    <property type="match status" value="1"/>
</dbReference>
<keyword evidence="4 8" id="KW-1133">Transmembrane helix</keyword>
<keyword evidence="6 8" id="KW-0472">Membrane</keyword>
<sequence>MATVGAAVAIGFIGGGFRWCLQRAGELRTDLTDWAHRNPGIGWLVPVLLAAAGAAIARFIVVKSPRSAGSGIQDVEAVWRREHDLPGLDVVPGRFVGGLAAIGPGMVLGREGPTVHMGSALGAAAGKAAGLGDDDRRVLYATVGGAGLAVAFNAPIGGAVFAIEEVTRSFRVRIVVISLLSTAVAVACSRILNGDTPDFVVPSIAAPSWTGLWVFALFGALLGLIGIGYNAIVTGILHVTDRMRRSGPFGPVGRAALIGALVGLLLWFDPRLVDGGDSVTQQLLSGPGMPLLVLLAVLAARFVLGPLCYAAGTPGGLFAPLLAVGALIGTGVQQLAGPLLGEVGVSPLPLAIVGMAAFFTATVQAPLTGIVLIVEMTAVTTLTVPMLIACAAALLVTHLLKAAPVYDSLRRRMLAA</sequence>
<keyword evidence="7" id="KW-0868">Chloride</keyword>
<dbReference type="Pfam" id="PF00654">
    <property type="entry name" value="Voltage_CLC"/>
    <property type="match status" value="1"/>
</dbReference>
<evidence type="ECO:0000256" key="3">
    <source>
        <dbReference type="ARBA" id="ARBA00022692"/>
    </source>
</evidence>
<name>A0A7K1FT78_9ACTN</name>
<gene>
    <name evidence="9" type="ORF">GIS00_25740</name>
</gene>
<feature type="transmembrane region" description="Helical" evidence="8">
    <location>
        <begin position="317"/>
        <end position="336"/>
    </location>
</feature>
<organism evidence="9 10">
    <name type="scientific">Nakamurella alba</name>
    <dbReference type="NCBI Taxonomy" id="2665158"/>
    <lineage>
        <taxon>Bacteria</taxon>
        <taxon>Bacillati</taxon>
        <taxon>Actinomycetota</taxon>
        <taxon>Actinomycetes</taxon>
        <taxon>Nakamurellales</taxon>
        <taxon>Nakamurellaceae</taxon>
        <taxon>Nakamurella</taxon>
    </lineage>
</organism>
<dbReference type="GO" id="GO:0005886">
    <property type="term" value="C:plasma membrane"/>
    <property type="evidence" value="ECO:0007669"/>
    <property type="project" value="TreeGrafter"/>
</dbReference>
<dbReference type="CDD" id="cd01031">
    <property type="entry name" value="EriC"/>
    <property type="match status" value="1"/>
</dbReference>
<evidence type="ECO:0000256" key="4">
    <source>
        <dbReference type="ARBA" id="ARBA00022989"/>
    </source>
</evidence>
<feature type="transmembrane region" description="Helical" evidence="8">
    <location>
        <begin position="174"/>
        <end position="192"/>
    </location>
</feature>
<dbReference type="EMBL" id="WLYK01000018">
    <property type="protein sequence ID" value="MTD17338.1"/>
    <property type="molecule type" value="Genomic_DNA"/>
</dbReference>
<dbReference type="InterPro" id="IPR014743">
    <property type="entry name" value="Cl-channel_core"/>
</dbReference>
<keyword evidence="3 8" id="KW-0812">Transmembrane</keyword>
<feature type="transmembrane region" description="Helical" evidence="8">
    <location>
        <begin position="386"/>
        <end position="406"/>
    </location>
</feature>
<comment type="subcellular location">
    <subcellularLocation>
        <location evidence="1">Membrane</location>
        <topology evidence="1">Multi-pass membrane protein</topology>
    </subcellularLocation>
</comment>
<dbReference type="PANTHER" id="PTHR45711">
    <property type="entry name" value="CHLORIDE CHANNEL PROTEIN"/>
    <property type="match status" value="1"/>
</dbReference>
<evidence type="ECO:0000313" key="9">
    <source>
        <dbReference type="EMBL" id="MTD17338.1"/>
    </source>
</evidence>
<feature type="transmembrane region" description="Helical" evidence="8">
    <location>
        <begin position="249"/>
        <end position="268"/>
    </location>
</feature>
<evidence type="ECO:0000256" key="5">
    <source>
        <dbReference type="ARBA" id="ARBA00023065"/>
    </source>
</evidence>
<keyword evidence="2" id="KW-0813">Transport</keyword>
<evidence type="ECO:0000256" key="7">
    <source>
        <dbReference type="ARBA" id="ARBA00023214"/>
    </source>
</evidence>
<feature type="transmembrane region" description="Helical" evidence="8">
    <location>
        <begin position="212"/>
        <end position="237"/>
    </location>
</feature>
<evidence type="ECO:0000256" key="1">
    <source>
        <dbReference type="ARBA" id="ARBA00004141"/>
    </source>
</evidence>
<dbReference type="InterPro" id="IPR001807">
    <property type="entry name" value="ClC"/>
</dbReference>
<evidence type="ECO:0000256" key="8">
    <source>
        <dbReference type="SAM" id="Phobius"/>
    </source>
</evidence>
<dbReference type="Gene3D" id="1.10.3080.10">
    <property type="entry name" value="Clc chloride channel"/>
    <property type="match status" value="1"/>
</dbReference>
<evidence type="ECO:0000256" key="6">
    <source>
        <dbReference type="ARBA" id="ARBA00023136"/>
    </source>
</evidence>
<feature type="transmembrane region" description="Helical" evidence="8">
    <location>
        <begin position="42"/>
        <end position="61"/>
    </location>
</feature>